<reference evidence="1 2" key="1">
    <citation type="submission" date="2017-05" db="EMBL/GenBank/DDBJ databases">
        <title>Genome Analysis of Maritalea myrionectae HL2708#5.</title>
        <authorList>
            <consortium name="Cotde Inc.-PKNU"/>
            <person name="Jang D."/>
            <person name="Oh H.-M."/>
        </authorList>
    </citation>
    <scope>NUCLEOTIDE SEQUENCE [LARGE SCALE GENOMIC DNA]</scope>
    <source>
        <strain evidence="1 2">HL2708#5</strain>
    </source>
</reference>
<accession>A0A2R4MBV1</accession>
<dbReference type="RefSeq" id="WP_117395128.1">
    <property type="nucleotide sequence ID" value="NZ_CP021330.1"/>
</dbReference>
<dbReference type="Proteomes" id="UP000258927">
    <property type="component" value="Chromosome"/>
</dbReference>
<gene>
    <name evidence="1" type="ORF">MXMO3_00966</name>
</gene>
<proteinExistence type="predicted"/>
<evidence type="ECO:0000313" key="1">
    <source>
        <dbReference type="EMBL" id="AVX03497.1"/>
    </source>
</evidence>
<sequence>MDNTFCDQEYAHPAGAVAPFREKHLDTIAAYDPRQDARAIIDVASNNSIFTQLIPRLKIPGFGRADLDVGQSILPRDSHP</sequence>
<name>A0A2R4MBV1_9HYPH</name>
<evidence type="ECO:0000313" key="2">
    <source>
        <dbReference type="Proteomes" id="UP000258927"/>
    </source>
</evidence>
<keyword evidence="2" id="KW-1185">Reference proteome</keyword>
<dbReference type="KEGG" id="mmyr:MXMO3_00966"/>
<organism evidence="1 2">
    <name type="scientific">Maritalea myrionectae</name>
    <dbReference type="NCBI Taxonomy" id="454601"/>
    <lineage>
        <taxon>Bacteria</taxon>
        <taxon>Pseudomonadati</taxon>
        <taxon>Pseudomonadota</taxon>
        <taxon>Alphaproteobacteria</taxon>
        <taxon>Hyphomicrobiales</taxon>
        <taxon>Devosiaceae</taxon>
        <taxon>Maritalea</taxon>
    </lineage>
</organism>
<dbReference type="AlphaFoldDB" id="A0A2R4MBV1"/>
<protein>
    <submittedName>
        <fullName evidence="1">Uncharacterized protein</fullName>
    </submittedName>
</protein>
<dbReference type="EMBL" id="CP021330">
    <property type="protein sequence ID" value="AVX03497.1"/>
    <property type="molecule type" value="Genomic_DNA"/>
</dbReference>
<dbReference type="STRING" id="1122213.GCA_000423365_01829"/>